<sequence length="96" mass="10539">MPQLRLGPLPKVGLVRLTITLSEPLKEELDQYAAEHSRLYEPVETTALIPHMLEAFIRSDRGWRSRKAKGGGASRRVPTLSGNAATSRNSDGDNNA</sequence>
<gene>
    <name evidence="2" type="ORF">SAMN05428963_104341</name>
</gene>
<dbReference type="Pfam" id="PF10038">
    <property type="entry name" value="DUF2274"/>
    <property type="match status" value="1"/>
</dbReference>
<dbReference type="OrthoDB" id="9803810at2"/>
<dbReference type="Proteomes" id="UP000190135">
    <property type="component" value="Unassembled WGS sequence"/>
</dbReference>
<evidence type="ECO:0000313" key="2">
    <source>
        <dbReference type="EMBL" id="SJZ98639.1"/>
    </source>
</evidence>
<dbReference type="STRING" id="1365950.SAMN05428963_104341"/>
<dbReference type="RefSeq" id="WP_078707854.1">
    <property type="nucleotide sequence ID" value="NZ_FUXL01000004.1"/>
</dbReference>
<organism evidence="2 3">
    <name type="scientific">Consotaella salsifontis</name>
    <dbReference type="NCBI Taxonomy" id="1365950"/>
    <lineage>
        <taxon>Bacteria</taxon>
        <taxon>Pseudomonadati</taxon>
        <taxon>Pseudomonadota</taxon>
        <taxon>Alphaproteobacteria</taxon>
        <taxon>Hyphomicrobiales</taxon>
        <taxon>Aurantimonadaceae</taxon>
        <taxon>Consotaella</taxon>
    </lineage>
</organism>
<feature type="region of interest" description="Disordered" evidence="1">
    <location>
        <begin position="64"/>
        <end position="96"/>
    </location>
</feature>
<accession>A0A1T4Q4G1</accession>
<protein>
    <recommendedName>
        <fullName evidence="4">DUF2274 domain-containing protein</fullName>
    </recommendedName>
</protein>
<name>A0A1T4Q4G1_9HYPH</name>
<proteinExistence type="predicted"/>
<evidence type="ECO:0008006" key="4">
    <source>
        <dbReference type="Google" id="ProtNLM"/>
    </source>
</evidence>
<reference evidence="3" key="1">
    <citation type="submission" date="2017-02" db="EMBL/GenBank/DDBJ databases">
        <authorList>
            <person name="Varghese N."/>
            <person name="Submissions S."/>
        </authorList>
    </citation>
    <scope>NUCLEOTIDE SEQUENCE [LARGE SCALE GENOMIC DNA]</scope>
    <source>
        <strain evidence="3">USBA 369</strain>
    </source>
</reference>
<feature type="compositionally biased region" description="Polar residues" evidence="1">
    <location>
        <begin position="80"/>
        <end position="96"/>
    </location>
</feature>
<evidence type="ECO:0000313" key="3">
    <source>
        <dbReference type="Proteomes" id="UP000190135"/>
    </source>
</evidence>
<dbReference type="EMBL" id="FUXL01000004">
    <property type="protein sequence ID" value="SJZ98639.1"/>
    <property type="molecule type" value="Genomic_DNA"/>
</dbReference>
<dbReference type="AlphaFoldDB" id="A0A1T4Q4G1"/>
<keyword evidence="3" id="KW-1185">Reference proteome</keyword>
<evidence type="ECO:0000256" key="1">
    <source>
        <dbReference type="SAM" id="MobiDB-lite"/>
    </source>
</evidence>
<dbReference type="InterPro" id="IPR018733">
    <property type="entry name" value="DUF2274"/>
</dbReference>